<dbReference type="InterPro" id="IPR056884">
    <property type="entry name" value="NPHP3-like_N"/>
</dbReference>
<protein>
    <recommendedName>
        <fullName evidence="2">Nephrocystin 3-like N-terminal domain-containing protein</fullName>
    </recommendedName>
</protein>
<keyword evidence="4" id="KW-1185">Reference proteome</keyword>
<dbReference type="SUPFAM" id="SSF52540">
    <property type="entry name" value="P-loop containing nucleoside triphosphate hydrolases"/>
    <property type="match status" value="1"/>
</dbReference>
<evidence type="ECO:0000313" key="4">
    <source>
        <dbReference type="Proteomes" id="UP000567179"/>
    </source>
</evidence>
<dbReference type="EMBL" id="JAACJJ010000016">
    <property type="protein sequence ID" value="KAF5324210.1"/>
    <property type="molecule type" value="Genomic_DNA"/>
</dbReference>
<dbReference type="AlphaFoldDB" id="A0A8H5BJ29"/>
<dbReference type="Pfam" id="PF24883">
    <property type="entry name" value="NPHP3_N"/>
    <property type="match status" value="1"/>
</dbReference>
<dbReference type="PANTHER" id="PTHR10039:SF14">
    <property type="entry name" value="NACHT DOMAIN-CONTAINING PROTEIN"/>
    <property type="match status" value="1"/>
</dbReference>
<feature type="domain" description="Nephrocystin 3-like N-terminal" evidence="2">
    <location>
        <begin position="43"/>
        <end position="204"/>
    </location>
</feature>
<name>A0A8H5BJ29_9AGAR</name>
<evidence type="ECO:0000256" key="1">
    <source>
        <dbReference type="ARBA" id="ARBA00022737"/>
    </source>
</evidence>
<dbReference type="Proteomes" id="UP000567179">
    <property type="component" value="Unassembled WGS sequence"/>
</dbReference>
<comment type="caution">
    <text evidence="3">The sequence shown here is derived from an EMBL/GenBank/DDBJ whole genome shotgun (WGS) entry which is preliminary data.</text>
</comment>
<proteinExistence type="predicted"/>
<accession>A0A8H5BJ29</accession>
<dbReference type="Gene3D" id="3.40.50.300">
    <property type="entry name" value="P-loop containing nucleotide triphosphate hydrolases"/>
    <property type="match status" value="1"/>
</dbReference>
<dbReference type="OrthoDB" id="4760524at2759"/>
<evidence type="ECO:0000259" key="2">
    <source>
        <dbReference type="Pfam" id="PF24883"/>
    </source>
</evidence>
<gene>
    <name evidence="3" type="ORF">D9619_011363</name>
</gene>
<keyword evidence="1" id="KW-0677">Repeat</keyword>
<sequence length="250" mass="28092">MVPDGKLDRLLAIVASNVILNAGGRADEVRCYPGTREEVIGKVERWIDGDELLKGWMMWLSGPAGAGKSAISQTVAERCPKRGLHATNFFFFRGDATRNHTQPLVATLVYQLRRLYPTIDVILAECLTANPLICNASVEEQFEQLISSPIHMAQHSSSIHCPIILIVDGLDECNDERKQEKILLALHALVEADNSPFRVLVASRSEHHLVMTFNNIGTPVESIFLDSEYRPQDDIHRFVITKFQCWKVMI</sequence>
<organism evidence="3 4">
    <name type="scientific">Psilocybe cf. subviscida</name>
    <dbReference type="NCBI Taxonomy" id="2480587"/>
    <lineage>
        <taxon>Eukaryota</taxon>
        <taxon>Fungi</taxon>
        <taxon>Dikarya</taxon>
        <taxon>Basidiomycota</taxon>
        <taxon>Agaricomycotina</taxon>
        <taxon>Agaricomycetes</taxon>
        <taxon>Agaricomycetidae</taxon>
        <taxon>Agaricales</taxon>
        <taxon>Agaricineae</taxon>
        <taxon>Strophariaceae</taxon>
        <taxon>Psilocybe</taxon>
    </lineage>
</organism>
<dbReference type="InterPro" id="IPR027417">
    <property type="entry name" value="P-loop_NTPase"/>
</dbReference>
<evidence type="ECO:0000313" key="3">
    <source>
        <dbReference type="EMBL" id="KAF5324210.1"/>
    </source>
</evidence>
<reference evidence="3 4" key="1">
    <citation type="journal article" date="2020" name="ISME J.">
        <title>Uncovering the hidden diversity of litter-decomposition mechanisms in mushroom-forming fungi.</title>
        <authorList>
            <person name="Floudas D."/>
            <person name="Bentzer J."/>
            <person name="Ahren D."/>
            <person name="Johansson T."/>
            <person name="Persson P."/>
            <person name="Tunlid A."/>
        </authorList>
    </citation>
    <scope>NUCLEOTIDE SEQUENCE [LARGE SCALE GENOMIC DNA]</scope>
    <source>
        <strain evidence="3 4">CBS 101986</strain>
    </source>
</reference>
<dbReference type="PANTHER" id="PTHR10039">
    <property type="entry name" value="AMELOGENIN"/>
    <property type="match status" value="1"/>
</dbReference>